<proteinExistence type="predicted"/>
<name>A0AAE0C5W2_9CHLO</name>
<gene>
    <name evidence="2" type="ORF">CYMTET_41534</name>
</gene>
<dbReference type="Proteomes" id="UP001190700">
    <property type="component" value="Unassembled WGS sequence"/>
</dbReference>
<sequence length="325" mass="33794">MVWQKRSREDQCSDRNNELSDTARGLGYAARSATSSAQLLFDPVNRKVVRRMPACVLLLLYADGLVVAGNFYGWCTTMAAAPALCTVSAAWGPQLSAAPALCTVSAAWGPQLSAAPALCTVSAASQLQTRSAQHSAYTVSAPQLLQGLRLHGQRSLGPAALWRLHCARSAQPGARSSLQRLHCARSAQPGARSSLQRLHCARSAQPGARSSLARSCSHICTAWELGALELALRAAAARGRSGMCVPSSKGMDANCAGCKLTRKSTSKAAGFLCGKSGVLLVYPPEVAAAAAAAAAEAVLVAAVEVVVVVAHHLGQSLSHESESEI</sequence>
<keyword evidence="1" id="KW-0472">Membrane</keyword>
<reference evidence="2 3" key="1">
    <citation type="journal article" date="2015" name="Genome Biol. Evol.">
        <title>Comparative Genomics of a Bacterivorous Green Alga Reveals Evolutionary Causalities and Consequences of Phago-Mixotrophic Mode of Nutrition.</title>
        <authorList>
            <person name="Burns J.A."/>
            <person name="Paasch A."/>
            <person name="Narechania A."/>
            <person name="Kim E."/>
        </authorList>
    </citation>
    <scope>NUCLEOTIDE SEQUENCE [LARGE SCALE GENOMIC DNA]</scope>
    <source>
        <strain evidence="2 3">PLY_AMNH</strain>
    </source>
</reference>
<dbReference type="EMBL" id="LGRX02027625">
    <property type="protein sequence ID" value="KAK3249026.1"/>
    <property type="molecule type" value="Genomic_DNA"/>
</dbReference>
<comment type="caution">
    <text evidence="2">The sequence shown here is derived from an EMBL/GenBank/DDBJ whole genome shotgun (WGS) entry which is preliminary data.</text>
</comment>
<keyword evidence="3" id="KW-1185">Reference proteome</keyword>
<dbReference type="AlphaFoldDB" id="A0AAE0C5W2"/>
<keyword evidence="1" id="KW-0812">Transmembrane</keyword>
<evidence type="ECO:0000313" key="2">
    <source>
        <dbReference type="EMBL" id="KAK3249026.1"/>
    </source>
</evidence>
<organism evidence="2 3">
    <name type="scientific">Cymbomonas tetramitiformis</name>
    <dbReference type="NCBI Taxonomy" id="36881"/>
    <lineage>
        <taxon>Eukaryota</taxon>
        <taxon>Viridiplantae</taxon>
        <taxon>Chlorophyta</taxon>
        <taxon>Pyramimonadophyceae</taxon>
        <taxon>Pyramimonadales</taxon>
        <taxon>Pyramimonadaceae</taxon>
        <taxon>Cymbomonas</taxon>
    </lineage>
</organism>
<keyword evidence="1" id="KW-1133">Transmembrane helix</keyword>
<evidence type="ECO:0000256" key="1">
    <source>
        <dbReference type="SAM" id="Phobius"/>
    </source>
</evidence>
<feature type="transmembrane region" description="Helical" evidence="1">
    <location>
        <begin position="54"/>
        <end position="74"/>
    </location>
</feature>
<accession>A0AAE0C5W2</accession>
<evidence type="ECO:0000313" key="3">
    <source>
        <dbReference type="Proteomes" id="UP001190700"/>
    </source>
</evidence>
<protein>
    <submittedName>
        <fullName evidence="2">Uncharacterized protein</fullName>
    </submittedName>
</protein>